<evidence type="ECO:0000313" key="2">
    <source>
        <dbReference type="EMBL" id="KAK7306010.1"/>
    </source>
</evidence>
<reference evidence="2 3" key="1">
    <citation type="submission" date="2024-01" db="EMBL/GenBank/DDBJ databases">
        <title>The genomes of 5 underutilized Papilionoideae crops provide insights into root nodulation and disease resistanc.</title>
        <authorList>
            <person name="Jiang F."/>
        </authorList>
    </citation>
    <scope>NUCLEOTIDE SEQUENCE [LARGE SCALE GENOMIC DNA]</scope>
    <source>
        <strain evidence="2">LVBAO_FW01</strain>
        <tissue evidence="2">Leaves</tissue>
    </source>
</reference>
<sequence>MCRCYVSGHVALAIWGMAAVETEAQPHPRSYFWSFSLRGDSINGSILPPVRDYHAKDVISFPKMHIPIASERLCRPLKDVNQEVGSGCGIFYVPQHPYTCMGKLRDQIIYHLSCEEAKFKSIEDWWKRYVGLLEYKR</sequence>
<comment type="caution">
    <text evidence="2">The sequence shown here is derived from an EMBL/GenBank/DDBJ whole genome shotgun (WGS) entry which is preliminary data.</text>
</comment>
<feature type="chain" id="PRO_5042914137" evidence="1">
    <location>
        <begin position="25"/>
        <end position="137"/>
    </location>
</feature>
<feature type="signal peptide" evidence="1">
    <location>
        <begin position="1"/>
        <end position="24"/>
    </location>
</feature>
<proteinExistence type="predicted"/>
<dbReference type="AlphaFoldDB" id="A0AAN9JV42"/>
<organism evidence="2 3">
    <name type="scientific">Canavalia gladiata</name>
    <name type="common">Sword bean</name>
    <name type="synonym">Dolichos gladiatus</name>
    <dbReference type="NCBI Taxonomy" id="3824"/>
    <lineage>
        <taxon>Eukaryota</taxon>
        <taxon>Viridiplantae</taxon>
        <taxon>Streptophyta</taxon>
        <taxon>Embryophyta</taxon>
        <taxon>Tracheophyta</taxon>
        <taxon>Spermatophyta</taxon>
        <taxon>Magnoliopsida</taxon>
        <taxon>eudicotyledons</taxon>
        <taxon>Gunneridae</taxon>
        <taxon>Pentapetalae</taxon>
        <taxon>rosids</taxon>
        <taxon>fabids</taxon>
        <taxon>Fabales</taxon>
        <taxon>Fabaceae</taxon>
        <taxon>Papilionoideae</taxon>
        <taxon>50 kb inversion clade</taxon>
        <taxon>NPAAA clade</taxon>
        <taxon>indigoferoid/millettioid clade</taxon>
        <taxon>Phaseoleae</taxon>
        <taxon>Canavalia</taxon>
    </lineage>
</organism>
<evidence type="ECO:0000256" key="1">
    <source>
        <dbReference type="SAM" id="SignalP"/>
    </source>
</evidence>
<name>A0AAN9JV42_CANGL</name>
<evidence type="ECO:0000313" key="3">
    <source>
        <dbReference type="Proteomes" id="UP001367508"/>
    </source>
</evidence>
<keyword evidence="3" id="KW-1185">Reference proteome</keyword>
<gene>
    <name evidence="2" type="ORF">VNO77_43924</name>
</gene>
<keyword evidence="1" id="KW-0732">Signal</keyword>
<protein>
    <submittedName>
        <fullName evidence="2">Uncharacterized protein</fullName>
    </submittedName>
</protein>
<dbReference type="Proteomes" id="UP001367508">
    <property type="component" value="Unassembled WGS sequence"/>
</dbReference>
<dbReference type="EMBL" id="JAYMYQ010000011">
    <property type="protein sequence ID" value="KAK7306010.1"/>
    <property type="molecule type" value="Genomic_DNA"/>
</dbReference>
<accession>A0AAN9JV42</accession>